<dbReference type="Proteomes" id="UP000038009">
    <property type="component" value="Unassembled WGS sequence"/>
</dbReference>
<evidence type="ECO:0008006" key="4">
    <source>
        <dbReference type="Google" id="ProtNLM"/>
    </source>
</evidence>
<evidence type="ECO:0000313" key="3">
    <source>
        <dbReference type="Proteomes" id="UP000038009"/>
    </source>
</evidence>
<dbReference type="AlphaFoldDB" id="A0A0N1PFS0"/>
<reference evidence="2 3" key="1">
    <citation type="journal article" date="2015" name="PLoS Pathog.">
        <title>Leptomonas seymouri: Adaptations to the Dixenous Life Cycle Analyzed by Genome Sequencing, Transcriptome Profiling and Co-infection with Leishmania donovani.</title>
        <authorList>
            <person name="Kraeva N."/>
            <person name="Butenko A."/>
            <person name="Hlavacova J."/>
            <person name="Kostygov A."/>
            <person name="Myskova J."/>
            <person name="Grybchuk D."/>
            <person name="Lestinova T."/>
            <person name="Votypka J."/>
            <person name="Volf P."/>
            <person name="Opperdoes F."/>
            <person name="Flegontov P."/>
            <person name="Lukes J."/>
            <person name="Yurchenko V."/>
        </authorList>
    </citation>
    <scope>NUCLEOTIDE SEQUENCE [LARGE SCALE GENOMIC DNA]</scope>
    <source>
        <strain evidence="2 3">ATCC 30220</strain>
    </source>
</reference>
<sequence>MTPFHNILLCPLFVCPLECARQSEGMVRQHCRLPTLLSFYEMLCMPLELLLFPSPFNASAPAHIRVRRLCPCNVGSLPIKGFTRLSLIIISCVKVHCRPSLTIMFSRCCALYRNFFARTFQGGMGANVKRPYRIDIRMEHDKKRRMRRRNIGTRRMMKS</sequence>
<organism evidence="2 3">
    <name type="scientific">Leptomonas seymouri</name>
    <dbReference type="NCBI Taxonomy" id="5684"/>
    <lineage>
        <taxon>Eukaryota</taxon>
        <taxon>Discoba</taxon>
        <taxon>Euglenozoa</taxon>
        <taxon>Kinetoplastea</taxon>
        <taxon>Metakinetoplastina</taxon>
        <taxon>Trypanosomatida</taxon>
        <taxon>Trypanosomatidae</taxon>
        <taxon>Leishmaniinae</taxon>
        <taxon>Leptomonas</taxon>
    </lineage>
</organism>
<keyword evidence="1" id="KW-0732">Signal</keyword>
<evidence type="ECO:0000313" key="2">
    <source>
        <dbReference type="EMBL" id="KPI89291.1"/>
    </source>
</evidence>
<dbReference type="CDD" id="cd23262">
    <property type="entry name" value="mt-LAF20-like"/>
    <property type="match status" value="1"/>
</dbReference>
<dbReference type="OrthoDB" id="278005at2759"/>
<protein>
    <recommendedName>
        <fullName evidence="4">Secreted protein</fullName>
    </recommendedName>
</protein>
<feature type="signal peptide" evidence="1">
    <location>
        <begin position="1"/>
        <end position="19"/>
    </location>
</feature>
<gene>
    <name evidence="2" type="ORF">ABL78_1624</name>
</gene>
<keyword evidence="3" id="KW-1185">Reference proteome</keyword>
<feature type="chain" id="PRO_5015553912" description="Secreted protein" evidence="1">
    <location>
        <begin position="20"/>
        <end position="159"/>
    </location>
</feature>
<dbReference type="VEuPathDB" id="TriTrypDB:Lsey_0027_0420"/>
<comment type="caution">
    <text evidence="2">The sequence shown here is derived from an EMBL/GenBank/DDBJ whole genome shotgun (WGS) entry which is preliminary data.</text>
</comment>
<name>A0A0N1PFS0_LEPSE</name>
<evidence type="ECO:0000256" key="1">
    <source>
        <dbReference type="SAM" id="SignalP"/>
    </source>
</evidence>
<proteinExistence type="predicted"/>
<accession>A0A0N1PFS0</accession>
<dbReference type="EMBL" id="LJSK01000027">
    <property type="protein sequence ID" value="KPI89291.1"/>
    <property type="molecule type" value="Genomic_DNA"/>
</dbReference>